<proteinExistence type="predicted"/>
<comment type="caution">
    <text evidence="1">The sequence shown here is derived from an EMBL/GenBank/DDBJ whole genome shotgun (WGS) entry which is preliminary data.</text>
</comment>
<reference evidence="1 2" key="1">
    <citation type="submission" date="2021-03" db="EMBL/GenBank/DDBJ databases">
        <authorList>
            <person name="Peeters C."/>
        </authorList>
    </citation>
    <scope>NUCLEOTIDE SEQUENCE [LARGE SCALE GENOMIC DNA]</scope>
    <source>
        <strain evidence="1 2">LMG 26411</strain>
    </source>
</reference>
<accession>A0ABM8TB94</accession>
<sequence>MDVDFSHLTDADLDRLRREPKKVENPSARWATKGGHREKNYQVRAIDDETAKYRVFVRVSVSNPAVFSVGLVRLFHSGGALVLVRYNGAYHPHRNVIERNKLPAATHRHIATERYIRAGYDPDGFAELFEGYTTVDGALHCLVRDTLISGLSTSPDAPQQLELTLLRGT</sequence>
<keyword evidence="2" id="KW-1185">Reference proteome</keyword>
<gene>
    <name evidence="1" type="ORF">LMG26411_00589</name>
</gene>
<dbReference type="RefSeq" id="WP_211951805.1">
    <property type="nucleotide sequence ID" value="NZ_CAJPVI010000002.1"/>
</dbReference>
<evidence type="ECO:0000313" key="2">
    <source>
        <dbReference type="Proteomes" id="UP000672657"/>
    </source>
</evidence>
<name>A0ABM8TB94_9BURK</name>
<evidence type="ECO:0000313" key="1">
    <source>
        <dbReference type="EMBL" id="CAG2132286.1"/>
    </source>
</evidence>
<protein>
    <submittedName>
        <fullName evidence="1">Uncharacterized protein</fullName>
    </submittedName>
</protein>
<organism evidence="1 2">
    <name type="scientific">Cupriavidus numazuensis</name>
    <dbReference type="NCBI Taxonomy" id="221992"/>
    <lineage>
        <taxon>Bacteria</taxon>
        <taxon>Pseudomonadati</taxon>
        <taxon>Pseudomonadota</taxon>
        <taxon>Betaproteobacteria</taxon>
        <taxon>Burkholderiales</taxon>
        <taxon>Burkholderiaceae</taxon>
        <taxon>Cupriavidus</taxon>
    </lineage>
</organism>
<dbReference type="Proteomes" id="UP000672657">
    <property type="component" value="Unassembled WGS sequence"/>
</dbReference>
<dbReference type="EMBL" id="CAJPVI010000002">
    <property type="protein sequence ID" value="CAG2132286.1"/>
    <property type="molecule type" value="Genomic_DNA"/>
</dbReference>